<keyword evidence="2 4" id="KW-0863">Zinc-finger</keyword>
<dbReference type="InterPro" id="IPR036236">
    <property type="entry name" value="Znf_C2H2_sf"/>
</dbReference>
<dbReference type="GO" id="GO:0003677">
    <property type="term" value="F:DNA binding"/>
    <property type="evidence" value="ECO:0007669"/>
    <property type="project" value="InterPro"/>
</dbReference>
<dbReference type="STRING" id="151549.A0A4C1VDU2"/>
<organism evidence="7 8">
    <name type="scientific">Eumeta variegata</name>
    <name type="common">Bagworm moth</name>
    <name type="synonym">Eumeta japonica</name>
    <dbReference type="NCBI Taxonomy" id="151549"/>
    <lineage>
        <taxon>Eukaryota</taxon>
        <taxon>Metazoa</taxon>
        <taxon>Ecdysozoa</taxon>
        <taxon>Arthropoda</taxon>
        <taxon>Hexapoda</taxon>
        <taxon>Insecta</taxon>
        <taxon>Pterygota</taxon>
        <taxon>Neoptera</taxon>
        <taxon>Endopterygota</taxon>
        <taxon>Lepidoptera</taxon>
        <taxon>Glossata</taxon>
        <taxon>Ditrysia</taxon>
        <taxon>Tineoidea</taxon>
        <taxon>Psychidae</taxon>
        <taxon>Oiketicinae</taxon>
        <taxon>Eumeta</taxon>
    </lineage>
</organism>
<feature type="region of interest" description="Disordered" evidence="5">
    <location>
        <begin position="45"/>
        <end position="68"/>
    </location>
</feature>
<dbReference type="Pfam" id="PF02892">
    <property type="entry name" value="zf-BED"/>
    <property type="match status" value="1"/>
</dbReference>
<evidence type="ECO:0000313" key="8">
    <source>
        <dbReference type="Proteomes" id="UP000299102"/>
    </source>
</evidence>
<gene>
    <name evidence="7" type="ORF">EVAR_88017_1</name>
</gene>
<dbReference type="SUPFAM" id="SSF57667">
    <property type="entry name" value="beta-beta-alpha zinc fingers"/>
    <property type="match status" value="1"/>
</dbReference>
<feature type="compositionally biased region" description="Basic and acidic residues" evidence="5">
    <location>
        <begin position="48"/>
        <end position="59"/>
    </location>
</feature>
<keyword evidence="3" id="KW-0862">Zinc</keyword>
<comment type="caution">
    <text evidence="7">The sequence shown here is derived from an EMBL/GenBank/DDBJ whole genome shotgun (WGS) entry which is preliminary data.</text>
</comment>
<dbReference type="InterPro" id="IPR003656">
    <property type="entry name" value="Znf_BED"/>
</dbReference>
<dbReference type="AlphaFoldDB" id="A0A4C1VDU2"/>
<evidence type="ECO:0000256" key="5">
    <source>
        <dbReference type="SAM" id="MobiDB-lite"/>
    </source>
</evidence>
<dbReference type="OrthoDB" id="1607513at2759"/>
<dbReference type="PROSITE" id="PS50808">
    <property type="entry name" value="ZF_BED"/>
    <property type="match status" value="1"/>
</dbReference>
<evidence type="ECO:0000256" key="3">
    <source>
        <dbReference type="ARBA" id="ARBA00022833"/>
    </source>
</evidence>
<feature type="domain" description="BED-type" evidence="6">
    <location>
        <begin position="6"/>
        <end position="56"/>
    </location>
</feature>
<proteinExistence type="predicted"/>
<reference evidence="7 8" key="1">
    <citation type="journal article" date="2019" name="Commun. Biol.">
        <title>The bagworm genome reveals a unique fibroin gene that provides high tensile strength.</title>
        <authorList>
            <person name="Kono N."/>
            <person name="Nakamura H."/>
            <person name="Ohtoshi R."/>
            <person name="Tomita M."/>
            <person name="Numata K."/>
            <person name="Arakawa K."/>
        </authorList>
    </citation>
    <scope>NUCLEOTIDE SEQUENCE [LARGE SCALE GENOMIC DNA]</scope>
</reference>
<evidence type="ECO:0000259" key="6">
    <source>
        <dbReference type="PROSITE" id="PS50808"/>
    </source>
</evidence>
<evidence type="ECO:0000256" key="2">
    <source>
        <dbReference type="ARBA" id="ARBA00022771"/>
    </source>
</evidence>
<protein>
    <recommendedName>
        <fullName evidence="6">BED-type domain-containing protein</fullName>
    </recommendedName>
</protein>
<dbReference type="Proteomes" id="UP000299102">
    <property type="component" value="Unassembled WGS sequence"/>
</dbReference>
<accession>A0A4C1VDU2</accession>
<dbReference type="GO" id="GO:0008270">
    <property type="term" value="F:zinc ion binding"/>
    <property type="evidence" value="ECO:0007669"/>
    <property type="project" value="UniProtKB-KW"/>
</dbReference>
<sequence length="104" mass="12281">MEEHSKRTSIVWNYFTAVDGTTATCDMCSMRLSYKSTVSNLKKHLNRKHPDAVRPERNNETASDQVSEEYYVVDTPTVKCELYLLQNTRYRRDYMIRHFVGVRP</sequence>
<dbReference type="EMBL" id="BGZK01000318">
    <property type="protein sequence ID" value="GBP36437.1"/>
    <property type="molecule type" value="Genomic_DNA"/>
</dbReference>
<evidence type="ECO:0000256" key="4">
    <source>
        <dbReference type="PROSITE-ProRule" id="PRU00027"/>
    </source>
</evidence>
<keyword evidence="8" id="KW-1185">Reference proteome</keyword>
<dbReference type="SMART" id="SM00614">
    <property type="entry name" value="ZnF_BED"/>
    <property type="match status" value="1"/>
</dbReference>
<evidence type="ECO:0000313" key="7">
    <source>
        <dbReference type="EMBL" id="GBP36437.1"/>
    </source>
</evidence>
<name>A0A4C1VDU2_EUMVA</name>
<keyword evidence="1" id="KW-0479">Metal-binding</keyword>
<evidence type="ECO:0000256" key="1">
    <source>
        <dbReference type="ARBA" id="ARBA00022723"/>
    </source>
</evidence>